<evidence type="ECO:0000256" key="4">
    <source>
        <dbReference type="ARBA" id="ARBA00022989"/>
    </source>
</evidence>
<name>A0A916ZT17_9HYPH</name>
<evidence type="ECO:0000313" key="8">
    <source>
        <dbReference type="Proteomes" id="UP000644699"/>
    </source>
</evidence>
<evidence type="ECO:0000256" key="6">
    <source>
        <dbReference type="SAM" id="Phobius"/>
    </source>
</evidence>
<gene>
    <name evidence="7" type="ORF">GCM10011390_34540</name>
</gene>
<sequence length="211" mass="22446">MPPYEALLPFVLGILVLQLSPGPDMLLILDRGLTHGTRIAFSTIAGIVLVAGAVQLALLVLGLGTLLHDHPSILIWLRAAGAAYLCYLGLRMMATPFRGIGARPRPVDTGTALREGALNSLTNPKTCLFLFVVLPQFADPSAGPVWLQMLVLGALHKLASFTTLGAVALAAGRIGRWTRRWPHLLPVQRHLCGALLVALGAGMALRQAYPA</sequence>
<feature type="transmembrane region" description="Helical" evidence="6">
    <location>
        <begin position="6"/>
        <end position="29"/>
    </location>
</feature>
<dbReference type="PANTHER" id="PTHR30086">
    <property type="entry name" value="ARGININE EXPORTER PROTEIN ARGO"/>
    <property type="match status" value="1"/>
</dbReference>
<reference evidence="7" key="2">
    <citation type="submission" date="2020-09" db="EMBL/GenBank/DDBJ databases">
        <authorList>
            <person name="Sun Q."/>
            <person name="Zhou Y."/>
        </authorList>
    </citation>
    <scope>NUCLEOTIDE SEQUENCE</scope>
    <source>
        <strain evidence="7">CGMCC 1.15367</strain>
    </source>
</reference>
<dbReference type="RefSeq" id="WP_188910678.1">
    <property type="nucleotide sequence ID" value="NZ_BMIQ01000005.1"/>
</dbReference>
<dbReference type="GO" id="GO:0015171">
    <property type="term" value="F:amino acid transmembrane transporter activity"/>
    <property type="evidence" value="ECO:0007669"/>
    <property type="project" value="TreeGrafter"/>
</dbReference>
<dbReference type="Pfam" id="PF01810">
    <property type="entry name" value="LysE"/>
    <property type="match status" value="1"/>
</dbReference>
<comment type="caution">
    <text evidence="7">The sequence shown here is derived from an EMBL/GenBank/DDBJ whole genome shotgun (WGS) entry which is preliminary data.</text>
</comment>
<evidence type="ECO:0000256" key="3">
    <source>
        <dbReference type="ARBA" id="ARBA00022692"/>
    </source>
</evidence>
<reference evidence="7" key="1">
    <citation type="journal article" date="2014" name="Int. J. Syst. Evol. Microbiol.">
        <title>Complete genome sequence of Corynebacterium casei LMG S-19264T (=DSM 44701T), isolated from a smear-ripened cheese.</title>
        <authorList>
            <consortium name="US DOE Joint Genome Institute (JGI-PGF)"/>
            <person name="Walter F."/>
            <person name="Albersmeier A."/>
            <person name="Kalinowski J."/>
            <person name="Ruckert C."/>
        </authorList>
    </citation>
    <scope>NUCLEOTIDE SEQUENCE</scope>
    <source>
        <strain evidence="7">CGMCC 1.15367</strain>
    </source>
</reference>
<dbReference type="AlphaFoldDB" id="A0A916ZT17"/>
<keyword evidence="5 6" id="KW-0472">Membrane</keyword>
<feature type="transmembrane region" description="Helical" evidence="6">
    <location>
        <begin position="41"/>
        <end position="67"/>
    </location>
</feature>
<keyword evidence="2" id="KW-1003">Cell membrane</keyword>
<dbReference type="Proteomes" id="UP000644699">
    <property type="component" value="Unassembled WGS sequence"/>
</dbReference>
<dbReference type="InterPro" id="IPR001123">
    <property type="entry name" value="LeuE-type"/>
</dbReference>
<protein>
    <submittedName>
        <fullName evidence="7">Lysine transporter LysE</fullName>
    </submittedName>
</protein>
<evidence type="ECO:0000256" key="5">
    <source>
        <dbReference type="ARBA" id="ARBA00023136"/>
    </source>
</evidence>
<keyword evidence="4 6" id="KW-1133">Transmembrane helix</keyword>
<dbReference type="EMBL" id="BMIQ01000005">
    <property type="protein sequence ID" value="GGE12484.1"/>
    <property type="molecule type" value="Genomic_DNA"/>
</dbReference>
<proteinExistence type="predicted"/>
<dbReference type="GO" id="GO:0005886">
    <property type="term" value="C:plasma membrane"/>
    <property type="evidence" value="ECO:0007669"/>
    <property type="project" value="UniProtKB-SubCell"/>
</dbReference>
<feature type="transmembrane region" description="Helical" evidence="6">
    <location>
        <begin position="73"/>
        <end position="90"/>
    </location>
</feature>
<keyword evidence="8" id="KW-1185">Reference proteome</keyword>
<accession>A0A916ZT17</accession>
<organism evidence="7 8">
    <name type="scientific">Aureimonas endophytica</name>
    <dbReference type="NCBI Taxonomy" id="2027858"/>
    <lineage>
        <taxon>Bacteria</taxon>
        <taxon>Pseudomonadati</taxon>
        <taxon>Pseudomonadota</taxon>
        <taxon>Alphaproteobacteria</taxon>
        <taxon>Hyphomicrobiales</taxon>
        <taxon>Aurantimonadaceae</taxon>
        <taxon>Aureimonas</taxon>
    </lineage>
</organism>
<dbReference type="PANTHER" id="PTHR30086:SF20">
    <property type="entry name" value="ARGININE EXPORTER PROTEIN ARGO-RELATED"/>
    <property type="match status" value="1"/>
</dbReference>
<keyword evidence="3 6" id="KW-0812">Transmembrane</keyword>
<evidence type="ECO:0000313" key="7">
    <source>
        <dbReference type="EMBL" id="GGE12484.1"/>
    </source>
</evidence>
<evidence type="ECO:0000256" key="1">
    <source>
        <dbReference type="ARBA" id="ARBA00004651"/>
    </source>
</evidence>
<evidence type="ECO:0000256" key="2">
    <source>
        <dbReference type="ARBA" id="ARBA00022475"/>
    </source>
</evidence>
<comment type="subcellular location">
    <subcellularLocation>
        <location evidence="1">Cell membrane</location>
        <topology evidence="1">Multi-pass membrane protein</topology>
    </subcellularLocation>
</comment>
<feature type="transmembrane region" description="Helical" evidence="6">
    <location>
        <begin position="150"/>
        <end position="171"/>
    </location>
</feature>
<dbReference type="PIRSF" id="PIRSF006324">
    <property type="entry name" value="LeuE"/>
    <property type="match status" value="1"/>
</dbReference>